<keyword evidence="3 6" id="KW-0812">Transmembrane</keyword>
<sequence length="102" mass="10322">LILFTFAALTVWKEKQPQTVAAVVLTPAVILALGFSATGIVAGSIAAKLMALFSSGGLWGMISLLQSVGAVGFSWSGFTLTFATGGVLGNMISSICNQTGAP</sequence>
<name>A0A3B3BJZ5_ORYME</name>
<keyword evidence="8" id="KW-1185">Reference proteome</keyword>
<dbReference type="Gene3D" id="6.10.110.10">
    <property type="match status" value="1"/>
</dbReference>
<feature type="transmembrane region" description="Helical" evidence="6">
    <location>
        <begin position="20"/>
        <end position="46"/>
    </location>
</feature>
<evidence type="ECO:0000256" key="1">
    <source>
        <dbReference type="ARBA" id="ARBA00004141"/>
    </source>
</evidence>
<dbReference type="GeneTree" id="ENSGT01000000216087"/>
<dbReference type="STRING" id="30732.ENSOMEP00000005830"/>
<reference evidence="7" key="1">
    <citation type="submission" date="2025-08" db="UniProtKB">
        <authorList>
            <consortium name="Ensembl"/>
        </authorList>
    </citation>
    <scope>IDENTIFICATION</scope>
</reference>
<dbReference type="Ensembl" id="ENSOMET00000006823.1">
    <property type="protein sequence ID" value="ENSOMEP00000005830.1"/>
    <property type="gene ID" value="ENSOMEG00000006855.1"/>
</dbReference>
<keyword evidence="4 6" id="KW-1133">Transmembrane helix</keyword>
<comment type="subcellular location">
    <subcellularLocation>
        <location evidence="1">Membrane</location>
        <topology evidence="1">Multi-pass membrane protein</topology>
    </subcellularLocation>
</comment>
<dbReference type="PaxDb" id="30732-ENSOMEP00000005830"/>
<evidence type="ECO:0000256" key="3">
    <source>
        <dbReference type="ARBA" id="ARBA00022692"/>
    </source>
</evidence>
<organism evidence="7 8">
    <name type="scientific">Oryzias melastigma</name>
    <name type="common">Marine medaka</name>
    <dbReference type="NCBI Taxonomy" id="30732"/>
    <lineage>
        <taxon>Eukaryota</taxon>
        <taxon>Metazoa</taxon>
        <taxon>Chordata</taxon>
        <taxon>Craniata</taxon>
        <taxon>Vertebrata</taxon>
        <taxon>Euteleostomi</taxon>
        <taxon>Actinopterygii</taxon>
        <taxon>Neopterygii</taxon>
        <taxon>Teleostei</taxon>
        <taxon>Neoteleostei</taxon>
        <taxon>Acanthomorphata</taxon>
        <taxon>Ovalentaria</taxon>
        <taxon>Atherinomorphae</taxon>
        <taxon>Beloniformes</taxon>
        <taxon>Adrianichthyidae</taxon>
        <taxon>Oryziinae</taxon>
        <taxon>Oryzias</taxon>
    </lineage>
</organism>
<evidence type="ECO:0000256" key="6">
    <source>
        <dbReference type="SAM" id="Phobius"/>
    </source>
</evidence>
<keyword evidence="5 6" id="KW-0472">Membrane</keyword>
<comment type="similarity">
    <text evidence="2">Belongs to the IFI6/IFI27 family.</text>
</comment>
<evidence type="ECO:0000256" key="2">
    <source>
        <dbReference type="ARBA" id="ARBA00007262"/>
    </source>
</evidence>
<proteinExistence type="inferred from homology"/>
<evidence type="ECO:0000256" key="4">
    <source>
        <dbReference type="ARBA" id="ARBA00022989"/>
    </source>
</evidence>
<dbReference type="Pfam" id="PF06140">
    <property type="entry name" value="Ifi-6-16"/>
    <property type="match status" value="1"/>
</dbReference>
<dbReference type="InterPro" id="IPR038213">
    <property type="entry name" value="IFI6/IFI27-like_sf"/>
</dbReference>
<protein>
    <submittedName>
        <fullName evidence="7">Uncharacterized protein</fullName>
    </submittedName>
</protein>
<reference evidence="7" key="2">
    <citation type="submission" date="2025-09" db="UniProtKB">
        <authorList>
            <consortium name="Ensembl"/>
        </authorList>
    </citation>
    <scope>IDENTIFICATION</scope>
</reference>
<evidence type="ECO:0000256" key="5">
    <source>
        <dbReference type="ARBA" id="ARBA00023136"/>
    </source>
</evidence>
<dbReference type="Proteomes" id="UP000261560">
    <property type="component" value="Unplaced"/>
</dbReference>
<evidence type="ECO:0000313" key="8">
    <source>
        <dbReference type="Proteomes" id="UP000261560"/>
    </source>
</evidence>
<dbReference type="AlphaFoldDB" id="A0A3B3BJZ5"/>
<feature type="transmembrane region" description="Helical" evidence="6">
    <location>
        <begin position="58"/>
        <end position="78"/>
    </location>
</feature>
<evidence type="ECO:0000313" key="7">
    <source>
        <dbReference type="Ensembl" id="ENSOMEP00000005830.1"/>
    </source>
</evidence>
<dbReference type="OMA" id="AQLMSIF"/>
<accession>A0A3B3BJZ5</accession>
<dbReference type="GO" id="GO:0016020">
    <property type="term" value="C:membrane"/>
    <property type="evidence" value="ECO:0007669"/>
    <property type="project" value="UniProtKB-SubCell"/>
</dbReference>
<dbReference type="InterPro" id="IPR009311">
    <property type="entry name" value="IFI6/IFI27-like"/>
</dbReference>